<dbReference type="EMBL" id="JAIWYP010000005">
    <property type="protein sequence ID" value="KAH3816462.1"/>
    <property type="molecule type" value="Genomic_DNA"/>
</dbReference>
<keyword evidence="2" id="KW-0732">Signal</keyword>
<evidence type="ECO:0000313" key="3">
    <source>
        <dbReference type="EMBL" id="KAH3816462.1"/>
    </source>
</evidence>
<dbReference type="Proteomes" id="UP000828390">
    <property type="component" value="Unassembled WGS sequence"/>
</dbReference>
<proteinExistence type="predicted"/>
<evidence type="ECO:0000256" key="2">
    <source>
        <dbReference type="SAM" id="SignalP"/>
    </source>
</evidence>
<comment type="caution">
    <text evidence="3">The sequence shown here is derived from an EMBL/GenBank/DDBJ whole genome shotgun (WGS) entry which is preliminary data.</text>
</comment>
<dbReference type="AlphaFoldDB" id="A0A9D4GGJ2"/>
<gene>
    <name evidence="3" type="ORF">DPMN_117978</name>
</gene>
<evidence type="ECO:0000313" key="4">
    <source>
        <dbReference type="Proteomes" id="UP000828390"/>
    </source>
</evidence>
<feature type="compositionally biased region" description="Gly residues" evidence="1">
    <location>
        <begin position="45"/>
        <end position="67"/>
    </location>
</feature>
<accession>A0A9D4GGJ2</accession>
<protein>
    <submittedName>
        <fullName evidence="3">Uncharacterized protein</fullName>
    </submittedName>
</protein>
<reference evidence="3" key="2">
    <citation type="submission" date="2020-11" db="EMBL/GenBank/DDBJ databases">
        <authorList>
            <person name="McCartney M.A."/>
            <person name="Auch B."/>
            <person name="Kono T."/>
            <person name="Mallez S."/>
            <person name="Becker A."/>
            <person name="Gohl D.M."/>
            <person name="Silverstein K.A.T."/>
            <person name="Koren S."/>
            <person name="Bechman K.B."/>
            <person name="Herman A."/>
            <person name="Abrahante J.E."/>
            <person name="Garbe J."/>
        </authorList>
    </citation>
    <scope>NUCLEOTIDE SEQUENCE</scope>
    <source>
        <strain evidence="3">Duluth1</strain>
        <tissue evidence="3">Whole animal</tissue>
    </source>
</reference>
<keyword evidence="4" id="KW-1185">Reference proteome</keyword>
<feature type="chain" id="PRO_5038614672" evidence="2">
    <location>
        <begin position="24"/>
        <end position="202"/>
    </location>
</feature>
<feature type="signal peptide" evidence="2">
    <location>
        <begin position="1"/>
        <end position="23"/>
    </location>
</feature>
<name>A0A9D4GGJ2_DREPO</name>
<reference evidence="3" key="1">
    <citation type="journal article" date="2019" name="bioRxiv">
        <title>The Genome of the Zebra Mussel, Dreissena polymorpha: A Resource for Invasive Species Research.</title>
        <authorList>
            <person name="McCartney M.A."/>
            <person name="Auch B."/>
            <person name="Kono T."/>
            <person name="Mallez S."/>
            <person name="Zhang Y."/>
            <person name="Obille A."/>
            <person name="Becker A."/>
            <person name="Abrahante J.E."/>
            <person name="Garbe J."/>
            <person name="Badalamenti J.P."/>
            <person name="Herman A."/>
            <person name="Mangelson H."/>
            <person name="Liachko I."/>
            <person name="Sullivan S."/>
            <person name="Sone E.D."/>
            <person name="Koren S."/>
            <person name="Silverstein K.A.T."/>
            <person name="Beckman K.B."/>
            <person name="Gohl D.M."/>
        </authorList>
    </citation>
    <scope>NUCLEOTIDE SEQUENCE</scope>
    <source>
        <strain evidence="3">Duluth1</strain>
        <tissue evidence="3">Whole animal</tissue>
    </source>
</reference>
<organism evidence="3 4">
    <name type="scientific">Dreissena polymorpha</name>
    <name type="common">Zebra mussel</name>
    <name type="synonym">Mytilus polymorpha</name>
    <dbReference type="NCBI Taxonomy" id="45954"/>
    <lineage>
        <taxon>Eukaryota</taxon>
        <taxon>Metazoa</taxon>
        <taxon>Spiralia</taxon>
        <taxon>Lophotrochozoa</taxon>
        <taxon>Mollusca</taxon>
        <taxon>Bivalvia</taxon>
        <taxon>Autobranchia</taxon>
        <taxon>Heteroconchia</taxon>
        <taxon>Euheterodonta</taxon>
        <taxon>Imparidentia</taxon>
        <taxon>Neoheterodontei</taxon>
        <taxon>Myida</taxon>
        <taxon>Dreissenoidea</taxon>
        <taxon>Dreissenidae</taxon>
        <taxon>Dreissena</taxon>
    </lineage>
</organism>
<evidence type="ECO:0000256" key="1">
    <source>
        <dbReference type="SAM" id="MobiDB-lite"/>
    </source>
</evidence>
<sequence length="202" mass="20785">MAPKLMVLAQELVVLAPELVVLAQGEQEVEVLALEILELAIGGTGTGTGGTGGTGTGSTGTGTGGTDTGTQQPVVQPIVCTGDSHTKVVSPVINDVFDPTKTTTISVSIKPEGNSSTGGVFQYVGETTFTVFLEDNEIKVHAGTDVIGTGISCEADEWCDMTFTSDPDTEKMTLSVVNPSTGQTDITPPPTSIFTTSFIVTQ</sequence>
<feature type="region of interest" description="Disordered" evidence="1">
    <location>
        <begin position="45"/>
        <end position="71"/>
    </location>
</feature>